<sequence length="129" mass="14220">MLFWLLALAFCSESSVGKKKPSIAVGIDLGTTYTCVYLYIPDATPNRDAVAQGSLGAATLESLKFGSSDIVPSVVRYEMVHNDWILNAGNDAFNDNEAKPDPNNYFYAFKRLMGRSSLTEDKDLIDIDK</sequence>
<dbReference type="AlphaFoldDB" id="Q6E6A8"/>
<keyword evidence="1" id="KW-0732">Signal</keyword>
<reference evidence="2" key="1">
    <citation type="journal article" date="2004" name="Curr. Biol.">
        <title>Genome compaction and stability in microsporidian intracellular parasites.</title>
        <authorList>
            <person name="Slamovits C.H."/>
            <person name="Fast N.M."/>
            <person name="Law J.S."/>
            <person name="Keeling P.J."/>
        </authorList>
    </citation>
    <scope>NUCLEOTIDE SEQUENCE</scope>
</reference>
<accession>Q6E6A8</accession>
<feature type="signal peptide" evidence="1">
    <location>
        <begin position="1"/>
        <end position="17"/>
    </location>
</feature>
<feature type="chain" id="PRO_5004272429" evidence="1">
    <location>
        <begin position="18"/>
        <end position="129"/>
    </location>
</feature>
<proteinExistence type="predicted"/>
<organism evidence="2">
    <name type="scientific">Antonospora locustae</name>
    <name type="common">Microsporidian parasite</name>
    <name type="synonym">Nosema locustae</name>
    <dbReference type="NCBI Taxonomy" id="278021"/>
    <lineage>
        <taxon>Eukaryota</taxon>
        <taxon>Fungi</taxon>
        <taxon>Fungi incertae sedis</taxon>
        <taxon>Microsporidia</taxon>
        <taxon>Antonospora</taxon>
    </lineage>
</organism>
<protein>
    <submittedName>
        <fullName evidence="2">HSP70-related protein cognate 4-like protein</fullName>
    </submittedName>
</protein>
<feature type="non-terminal residue" evidence="2">
    <location>
        <position position="129"/>
    </location>
</feature>
<dbReference type="SUPFAM" id="SSF53067">
    <property type="entry name" value="Actin-like ATPase domain"/>
    <property type="match status" value="1"/>
</dbReference>
<evidence type="ECO:0000313" key="2">
    <source>
        <dbReference type="EMBL" id="AAT12379.1"/>
    </source>
</evidence>
<name>Q6E6A8_ANTLO</name>
<evidence type="ECO:0000256" key="1">
    <source>
        <dbReference type="SAM" id="SignalP"/>
    </source>
</evidence>
<dbReference type="Gene3D" id="3.30.420.40">
    <property type="match status" value="1"/>
</dbReference>
<dbReference type="EMBL" id="AY548911">
    <property type="protein sequence ID" value="AAT12379.1"/>
    <property type="molecule type" value="Genomic_DNA"/>
</dbReference>
<dbReference type="InterPro" id="IPR043129">
    <property type="entry name" value="ATPase_NBD"/>
</dbReference>